<dbReference type="PANTHER" id="PTHR13814">
    <property type="entry name" value="FETUIN"/>
    <property type="match status" value="1"/>
</dbReference>
<dbReference type="SMART" id="SM00043">
    <property type="entry name" value="CY"/>
    <property type="match status" value="2"/>
</dbReference>
<reference evidence="9 10" key="1">
    <citation type="submission" date="2020-10" db="EMBL/GenBank/DDBJ databases">
        <title>Pygocentrus nattereri (red-bellied piranha) genome, fPygNat1, primary haplotype.</title>
        <authorList>
            <person name="Myers G."/>
            <person name="Meyer A."/>
            <person name="Karagic N."/>
            <person name="Pippel M."/>
            <person name="Winkler S."/>
            <person name="Tracey A."/>
            <person name="Wood J."/>
            <person name="Formenti G."/>
            <person name="Howe K."/>
            <person name="Fedrigo O."/>
            <person name="Jarvis E.D."/>
        </authorList>
    </citation>
    <scope>NUCLEOTIDE SEQUENCE [LARGE SCALE GENOMIC DNA]</scope>
</reference>
<feature type="region of interest" description="Disordered" evidence="6">
    <location>
        <begin position="277"/>
        <end position="372"/>
    </location>
</feature>
<dbReference type="AlphaFoldDB" id="A0A3B4D2K1"/>
<evidence type="ECO:0000256" key="1">
    <source>
        <dbReference type="ARBA" id="ARBA00022690"/>
    </source>
</evidence>
<feature type="compositionally biased region" description="Pro residues" evidence="6">
    <location>
        <begin position="352"/>
        <end position="365"/>
    </location>
</feature>
<keyword evidence="2" id="KW-0789">Thiol protease inhibitor</keyword>
<evidence type="ECO:0000313" key="9">
    <source>
        <dbReference type="Ensembl" id="ENSPNAP00000018562.2"/>
    </source>
</evidence>
<organism evidence="9 10">
    <name type="scientific">Pygocentrus nattereri</name>
    <name type="common">Red-bellied piranha</name>
    <dbReference type="NCBI Taxonomy" id="42514"/>
    <lineage>
        <taxon>Eukaryota</taxon>
        <taxon>Metazoa</taxon>
        <taxon>Chordata</taxon>
        <taxon>Craniata</taxon>
        <taxon>Vertebrata</taxon>
        <taxon>Euteleostomi</taxon>
        <taxon>Actinopterygii</taxon>
        <taxon>Neopterygii</taxon>
        <taxon>Teleostei</taxon>
        <taxon>Ostariophysi</taxon>
        <taxon>Characiformes</taxon>
        <taxon>Characoidei</taxon>
        <taxon>Pygocentrus</taxon>
    </lineage>
</organism>
<dbReference type="Pfam" id="PF00031">
    <property type="entry name" value="Cystatin"/>
    <property type="match status" value="2"/>
</dbReference>
<keyword evidence="5" id="KW-0325">Glycoprotein</keyword>
<feature type="compositionally biased region" description="Low complexity" evidence="6">
    <location>
        <begin position="331"/>
        <end position="343"/>
    </location>
</feature>
<dbReference type="CDD" id="cd00042">
    <property type="entry name" value="CY"/>
    <property type="match status" value="2"/>
</dbReference>
<name>A0A3B4D2K1_PYGNA</name>
<evidence type="ECO:0000256" key="3">
    <source>
        <dbReference type="ARBA" id="ARBA00022729"/>
    </source>
</evidence>
<feature type="signal peptide" evidence="7">
    <location>
        <begin position="1"/>
        <end position="22"/>
    </location>
</feature>
<evidence type="ECO:0000256" key="7">
    <source>
        <dbReference type="SAM" id="SignalP"/>
    </source>
</evidence>
<feature type="chain" id="PRO_5043579510" description="Cystatin kininogen-type domain-containing protein" evidence="7">
    <location>
        <begin position="23"/>
        <end position="389"/>
    </location>
</feature>
<keyword evidence="10" id="KW-1185">Reference proteome</keyword>
<keyword evidence="1" id="KW-0646">Protease inhibitor</keyword>
<dbReference type="GO" id="GO:0007204">
    <property type="term" value="P:positive regulation of cytosolic calcium ion concentration"/>
    <property type="evidence" value="ECO:0007669"/>
    <property type="project" value="TreeGrafter"/>
</dbReference>
<evidence type="ECO:0000313" key="10">
    <source>
        <dbReference type="Proteomes" id="UP001501920"/>
    </source>
</evidence>
<accession>A0A3B4D2K1</accession>
<evidence type="ECO:0000256" key="4">
    <source>
        <dbReference type="ARBA" id="ARBA00023157"/>
    </source>
</evidence>
<dbReference type="OrthoDB" id="9937817at2759"/>
<gene>
    <name evidence="9" type="primary">KNG1</name>
</gene>
<dbReference type="GO" id="GO:0072562">
    <property type="term" value="C:blood microparticle"/>
    <property type="evidence" value="ECO:0007669"/>
    <property type="project" value="TreeGrafter"/>
</dbReference>
<evidence type="ECO:0000256" key="5">
    <source>
        <dbReference type="ARBA" id="ARBA00023180"/>
    </source>
</evidence>
<reference evidence="9" key="2">
    <citation type="submission" date="2025-08" db="UniProtKB">
        <authorList>
            <consortium name="Ensembl"/>
        </authorList>
    </citation>
    <scope>IDENTIFICATION</scope>
</reference>
<dbReference type="PROSITE" id="PS51647">
    <property type="entry name" value="CYSTATIN_KININOGEN"/>
    <property type="match status" value="1"/>
</dbReference>
<feature type="compositionally biased region" description="Pro residues" evidence="6">
    <location>
        <begin position="315"/>
        <end position="330"/>
    </location>
</feature>
<evidence type="ECO:0000256" key="2">
    <source>
        <dbReference type="ARBA" id="ARBA00022704"/>
    </source>
</evidence>
<reference evidence="9" key="3">
    <citation type="submission" date="2025-09" db="UniProtKB">
        <authorList>
            <consortium name="Ensembl"/>
        </authorList>
    </citation>
    <scope>IDENTIFICATION</scope>
</reference>
<sequence>MKGDRIFALFALTWLFYVGSHGQEEARLQCEDQRVFNIVDFALLEHNKGLTAGGQLALYQVLEATKAQNETGEIMSVHFTVRESDCPAGGDKVWHQCDYLQDHSRPSSICHTKVLLKETNELLSHECSVETPIVPDPRPPCLGCPIDIDVQSEDIRESLSYSLSKANTAHNHTHFFILNTISSATRQVIAGFRYRLQFDMQKSNCSKSEFKEMTEECHADENEKTFINCNSTVDVAPWRHEMPETHVQCASGPLPGARFVVRRRPPGWSPLRNIHNFMVVTPTKPPKKDESSEESQESKAPTGAPTAEDQNLAPPTGPPPPPKTPRPDTPATPTASTSCPSKPWKAFNPVIASPPRPRPPPPPPKNKTEGGLVDADLLASMLFRRSLKN</sequence>
<dbReference type="InterPro" id="IPR000010">
    <property type="entry name" value="Cystatin_dom"/>
</dbReference>
<proteinExistence type="predicted"/>
<dbReference type="SUPFAM" id="SSF54403">
    <property type="entry name" value="Cystatin/monellin"/>
    <property type="match status" value="2"/>
</dbReference>
<keyword evidence="3 7" id="KW-0732">Signal</keyword>
<dbReference type="GO" id="GO:0004869">
    <property type="term" value="F:cysteine-type endopeptidase inhibitor activity"/>
    <property type="evidence" value="ECO:0007669"/>
    <property type="project" value="UniProtKB-KW"/>
</dbReference>
<dbReference type="STRING" id="42514.ENSPNAP00000018562"/>
<dbReference type="Ensembl" id="ENSPNAT00000027816.2">
    <property type="protein sequence ID" value="ENSPNAP00000018562.2"/>
    <property type="gene ID" value="ENSPNAG00000024975.2"/>
</dbReference>
<dbReference type="Gene3D" id="3.10.450.10">
    <property type="match status" value="2"/>
</dbReference>
<protein>
    <recommendedName>
        <fullName evidence="8">Cystatin kininogen-type domain-containing protein</fullName>
    </recommendedName>
</protein>
<keyword evidence="4" id="KW-1015">Disulfide bond</keyword>
<evidence type="ECO:0000256" key="6">
    <source>
        <dbReference type="SAM" id="MobiDB-lite"/>
    </source>
</evidence>
<feature type="domain" description="Cystatin kininogen-type" evidence="8">
    <location>
        <begin position="150"/>
        <end position="255"/>
    </location>
</feature>
<dbReference type="InterPro" id="IPR050735">
    <property type="entry name" value="Kininogen_Fetuin_HRG"/>
</dbReference>
<dbReference type="GeneTree" id="ENSGT00950000182930"/>
<dbReference type="GO" id="GO:0030195">
    <property type="term" value="P:negative regulation of blood coagulation"/>
    <property type="evidence" value="ECO:0007669"/>
    <property type="project" value="TreeGrafter"/>
</dbReference>
<dbReference type="OMA" id="SKPWTEC"/>
<dbReference type="InterPro" id="IPR046350">
    <property type="entry name" value="Cystatin_sf"/>
</dbReference>
<dbReference type="Proteomes" id="UP001501920">
    <property type="component" value="Chromosome 15"/>
</dbReference>
<dbReference type="FunFam" id="3.10.450.10:FF:000002">
    <property type="entry name" value="Kininogen 1"/>
    <property type="match status" value="1"/>
</dbReference>
<evidence type="ECO:0000259" key="8">
    <source>
        <dbReference type="PROSITE" id="PS51647"/>
    </source>
</evidence>
<dbReference type="PANTHER" id="PTHR13814:SF12">
    <property type="entry name" value="KININOGEN-1"/>
    <property type="match status" value="1"/>
</dbReference>
<dbReference type="InterPro" id="IPR027358">
    <property type="entry name" value="Kininogen-type_cystatin_dom"/>
</dbReference>